<dbReference type="Pfam" id="PF04989">
    <property type="entry name" value="RMNT_CmcI"/>
    <property type="match status" value="2"/>
</dbReference>
<organism evidence="4 5">
    <name type="scientific">Effrenium voratum</name>
    <dbReference type="NCBI Taxonomy" id="2562239"/>
    <lineage>
        <taxon>Eukaryota</taxon>
        <taxon>Sar</taxon>
        <taxon>Alveolata</taxon>
        <taxon>Dinophyceae</taxon>
        <taxon>Suessiales</taxon>
        <taxon>Symbiodiniaceae</taxon>
        <taxon>Effrenium</taxon>
    </lineage>
</organism>
<dbReference type="GO" id="GO:0008610">
    <property type="term" value="P:lipid biosynthetic process"/>
    <property type="evidence" value="ECO:0007669"/>
    <property type="project" value="InterPro"/>
</dbReference>
<keyword evidence="1" id="KW-0489">Methyltransferase</keyword>
<dbReference type="EMBL" id="CAUJNA010003640">
    <property type="protein sequence ID" value="CAJ1406677.1"/>
    <property type="molecule type" value="Genomic_DNA"/>
</dbReference>
<evidence type="ECO:0000256" key="1">
    <source>
        <dbReference type="ARBA" id="ARBA00022603"/>
    </source>
</evidence>
<sequence>MLRVLVIPWAQAIETALWPGHACAFPALEDEARTEVLQAYVAKTEDASHCHSLCESQGCKSFMRRKTSGECWLYQRRCAPIPRGEFDSGREVGDLSEAQRPFYRNGSELLLEDTQKIRIDDVAFGYEVLSNHMGLASRLFGVRASQDPMTLLQLQEHLWELKPDLVVEIGTECGGLASIMAELQLLSGELRWVCVQGHILTVDIAPQGYAPWAHADCAERRGDSRLWHKHLATGALRPVLRSQRWGCPCRPAECDCVANDGELQQLVADYAAAASRVLVIDDSSHFKEDVIQNFELLAPFVTSGSLYVVFDTRLDRLCEAVKRLGYPLANGFNPGEQVRCDYYIDNGPASAVAALFRSPQDRFFIDRSAEHLILGSNPGGWLRAKGDLSWRLFQTNTFSTGRKLTQADSLAFLQALRRFDREVAAVLDTLLQRRDPGPERSALAKDALFATSDFSGELLRRLALRSSGNLLSSWEREWCLLTHNFLAFFASRTDLAVRKCLLLTSIQDVKHEGRNLRVSLEQGGEEVLRMPEKSQSADGWADEIRRRSEKLRAAGQGMMPCLSLAEASSWMQEALAELAGVSEERHQKVEEEMRRKRCQAFAVIFRATLSGRIRVVQREAFAELALHARIQALCRGQRMAAANRLVRAVGQPFWRQRERSLAAWRAHGQAKTLAAAKGLRRALVLLSKLLRAREADAMRQALVQLSRLCHSVRQEQKALRHFEADEFYKGLWQLDDPSRRRAAVRLLRLALSKSSRRRLSGAVRLWSRGAGERLGADVESSLRQAQSVNAELAQNNREVEVEGLVSCFVHSLGGAVQRRQLWALRNWGHSAPGGEVGGGVGG</sequence>
<gene>
    <name evidence="4" type="ORF">EVOR1521_LOCUS28574</name>
</gene>
<proteinExistence type="predicted"/>
<dbReference type="Gene3D" id="3.40.50.150">
    <property type="entry name" value="Vaccinia Virus protein VP39"/>
    <property type="match status" value="1"/>
</dbReference>
<protein>
    <recommendedName>
        <fullName evidence="3">PH domain-containing protein</fullName>
    </recommendedName>
</protein>
<dbReference type="SUPFAM" id="SSF53335">
    <property type="entry name" value="S-adenosyl-L-methionine-dependent methyltransferases"/>
    <property type="match status" value="1"/>
</dbReference>
<dbReference type="AlphaFoldDB" id="A0AA36JJD4"/>
<feature type="domain" description="PH" evidence="3">
    <location>
        <begin position="451"/>
        <end position="549"/>
    </location>
</feature>
<dbReference type="Gene3D" id="2.30.29.30">
    <property type="entry name" value="Pleckstrin-homology domain (PH domain)/Phosphotyrosine-binding domain (PTB)"/>
    <property type="match status" value="1"/>
</dbReference>
<keyword evidence="5" id="KW-1185">Reference proteome</keyword>
<dbReference type="Proteomes" id="UP001178507">
    <property type="component" value="Unassembled WGS sequence"/>
</dbReference>
<evidence type="ECO:0000313" key="5">
    <source>
        <dbReference type="Proteomes" id="UP001178507"/>
    </source>
</evidence>
<dbReference type="GO" id="GO:0008168">
    <property type="term" value="F:methyltransferase activity"/>
    <property type="evidence" value="ECO:0007669"/>
    <property type="project" value="UniProtKB-KW"/>
</dbReference>
<dbReference type="InterPro" id="IPR007072">
    <property type="entry name" value="RNMT_CmcI"/>
</dbReference>
<dbReference type="InterPro" id="IPR029063">
    <property type="entry name" value="SAM-dependent_MTases_sf"/>
</dbReference>
<dbReference type="PANTHER" id="PTHR40048">
    <property type="entry name" value="RHAMNOSYL O-METHYLTRANSFERASE"/>
    <property type="match status" value="1"/>
</dbReference>
<reference evidence="4" key="1">
    <citation type="submission" date="2023-08" db="EMBL/GenBank/DDBJ databases">
        <authorList>
            <person name="Chen Y."/>
            <person name="Shah S."/>
            <person name="Dougan E. K."/>
            <person name="Thang M."/>
            <person name="Chan C."/>
        </authorList>
    </citation>
    <scope>NUCLEOTIDE SEQUENCE</scope>
</reference>
<evidence type="ECO:0000256" key="2">
    <source>
        <dbReference type="ARBA" id="ARBA00022679"/>
    </source>
</evidence>
<dbReference type="SUPFAM" id="SSF50729">
    <property type="entry name" value="PH domain-like"/>
    <property type="match status" value="1"/>
</dbReference>
<dbReference type="PANTHER" id="PTHR40048:SF1">
    <property type="entry name" value="RHAMNOSYL O-METHYLTRANSFERASE"/>
    <property type="match status" value="1"/>
</dbReference>
<dbReference type="InterPro" id="IPR001849">
    <property type="entry name" value="PH_domain"/>
</dbReference>
<dbReference type="GO" id="GO:0005886">
    <property type="term" value="C:plasma membrane"/>
    <property type="evidence" value="ECO:0007669"/>
    <property type="project" value="TreeGrafter"/>
</dbReference>
<name>A0AA36JJD4_9DINO</name>
<dbReference type="InterPro" id="IPR011993">
    <property type="entry name" value="PH-like_dom_sf"/>
</dbReference>
<evidence type="ECO:0000259" key="3">
    <source>
        <dbReference type="PROSITE" id="PS50003"/>
    </source>
</evidence>
<accession>A0AA36JJD4</accession>
<evidence type="ECO:0000313" key="4">
    <source>
        <dbReference type="EMBL" id="CAJ1406677.1"/>
    </source>
</evidence>
<comment type="caution">
    <text evidence="4">The sequence shown here is derived from an EMBL/GenBank/DDBJ whole genome shotgun (WGS) entry which is preliminary data.</text>
</comment>
<dbReference type="PROSITE" id="PS50003">
    <property type="entry name" value="PH_DOMAIN"/>
    <property type="match status" value="1"/>
</dbReference>
<keyword evidence="2" id="KW-0808">Transferase</keyword>
<dbReference type="GO" id="GO:0032259">
    <property type="term" value="P:methylation"/>
    <property type="evidence" value="ECO:0007669"/>
    <property type="project" value="UniProtKB-KW"/>
</dbReference>